<comment type="caution">
    <text evidence="2">The sequence shown here is derived from an EMBL/GenBank/DDBJ whole genome shotgun (WGS) entry which is preliminary data.</text>
</comment>
<proteinExistence type="predicted"/>
<reference evidence="2" key="1">
    <citation type="submission" date="2022-12" db="EMBL/GenBank/DDBJ databases">
        <title>Draft genome assemblies for two species of Escallonia (Escalloniales).</title>
        <authorList>
            <person name="Chanderbali A."/>
            <person name="Dervinis C."/>
            <person name="Anghel I."/>
            <person name="Soltis D."/>
            <person name="Soltis P."/>
            <person name="Zapata F."/>
        </authorList>
    </citation>
    <scope>NUCLEOTIDE SEQUENCE</scope>
    <source>
        <strain evidence="2">UCBG92.1500</strain>
        <tissue evidence="2">Leaf</tissue>
    </source>
</reference>
<evidence type="ECO:0000313" key="2">
    <source>
        <dbReference type="EMBL" id="KAK2965162.1"/>
    </source>
</evidence>
<evidence type="ECO:0000256" key="1">
    <source>
        <dbReference type="SAM" id="MobiDB-lite"/>
    </source>
</evidence>
<protein>
    <submittedName>
        <fullName evidence="2">Uncharacterized protein</fullName>
    </submittedName>
</protein>
<sequence length="125" mass="13709">MMVVTNMVKLSSLSIAKASLGTPGTPQSTKKLASVTGTGTVARNPSLPQFPRTPRSQEPQSSSKPIYLIQPDEGNVSSYVIDEEKSVDVKASDFIRKVHEKNRYDSSETSDFSLHLMPPPPRVFM</sequence>
<keyword evidence="3" id="KW-1185">Reference proteome</keyword>
<evidence type="ECO:0000313" key="3">
    <source>
        <dbReference type="Proteomes" id="UP001187471"/>
    </source>
</evidence>
<feature type="compositionally biased region" description="Polar residues" evidence="1">
    <location>
        <begin position="22"/>
        <end position="47"/>
    </location>
</feature>
<gene>
    <name evidence="2" type="ORF">RJ640_005325</name>
</gene>
<feature type="compositionally biased region" description="Polar residues" evidence="1">
    <location>
        <begin position="54"/>
        <end position="64"/>
    </location>
</feature>
<feature type="region of interest" description="Disordered" evidence="1">
    <location>
        <begin position="18"/>
        <end position="70"/>
    </location>
</feature>
<accession>A0AA88U7X4</accession>
<dbReference type="EMBL" id="JAVXUO010003230">
    <property type="protein sequence ID" value="KAK2965162.1"/>
    <property type="molecule type" value="Genomic_DNA"/>
</dbReference>
<organism evidence="2 3">
    <name type="scientific">Escallonia rubra</name>
    <dbReference type="NCBI Taxonomy" id="112253"/>
    <lineage>
        <taxon>Eukaryota</taxon>
        <taxon>Viridiplantae</taxon>
        <taxon>Streptophyta</taxon>
        <taxon>Embryophyta</taxon>
        <taxon>Tracheophyta</taxon>
        <taxon>Spermatophyta</taxon>
        <taxon>Magnoliopsida</taxon>
        <taxon>eudicotyledons</taxon>
        <taxon>Gunneridae</taxon>
        <taxon>Pentapetalae</taxon>
        <taxon>asterids</taxon>
        <taxon>campanulids</taxon>
        <taxon>Escalloniales</taxon>
        <taxon>Escalloniaceae</taxon>
        <taxon>Escallonia</taxon>
    </lineage>
</organism>
<feature type="region of interest" description="Disordered" evidence="1">
    <location>
        <begin position="98"/>
        <end position="125"/>
    </location>
</feature>
<dbReference type="Proteomes" id="UP001187471">
    <property type="component" value="Unassembled WGS sequence"/>
</dbReference>
<dbReference type="AlphaFoldDB" id="A0AA88U7X4"/>
<name>A0AA88U7X4_9ASTE</name>